<comment type="caution">
    <text evidence="1">The sequence shown here is derived from an EMBL/GenBank/DDBJ whole genome shotgun (WGS) entry which is preliminary data.</text>
</comment>
<name>A0A4C1VM43_EUMVA</name>
<keyword evidence="2" id="KW-1185">Reference proteome</keyword>
<protein>
    <submittedName>
        <fullName evidence="1">Uncharacterized protein</fullName>
    </submittedName>
</protein>
<sequence>MTPPYYDLKRSSNRSAPALPAHRLEIQPERNLHVISYAEMPTLRHPWGNHAPTASHDDRLRQTKSSNLQFIGATDNSQPICCSRVFWSVKVGHAPRTRVRGSSLAVDCGCTIALNAAIPLSGSLKKRPKGGERLPSPISRFRSGFTTALKEQRKHCKSFDRFYEIVNRTTQSIALESMYMYQMRMHPCTHTHTPMHTHTHTQAPPLPRTHYKACPTCIPSHVADKIQLTGRRHARDLIQTCLQVDWTYSAHARTTENGKRGPCVRRSRPERLDTWDETSEG</sequence>
<gene>
    <name evidence="1" type="ORF">EVAR_20288_1</name>
</gene>
<proteinExistence type="predicted"/>
<reference evidence="1 2" key="1">
    <citation type="journal article" date="2019" name="Commun. Biol.">
        <title>The bagworm genome reveals a unique fibroin gene that provides high tensile strength.</title>
        <authorList>
            <person name="Kono N."/>
            <person name="Nakamura H."/>
            <person name="Ohtoshi R."/>
            <person name="Tomita M."/>
            <person name="Numata K."/>
            <person name="Arakawa K."/>
        </authorList>
    </citation>
    <scope>NUCLEOTIDE SEQUENCE [LARGE SCALE GENOMIC DNA]</scope>
</reference>
<dbReference type="Proteomes" id="UP000299102">
    <property type="component" value="Unassembled WGS sequence"/>
</dbReference>
<dbReference type="AlphaFoldDB" id="A0A4C1VM43"/>
<evidence type="ECO:0000313" key="1">
    <source>
        <dbReference type="EMBL" id="GBP40146.1"/>
    </source>
</evidence>
<accession>A0A4C1VM43</accession>
<evidence type="ECO:0000313" key="2">
    <source>
        <dbReference type="Proteomes" id="UP000299102"/>
    </source>
</evidence>
<dbReference type="EMBL" id="BGZK01000377">
    <property type="protein sequence ID" value="GBP40146.1"/>
    <property type="molecule type" value="Genomic_DNA"/>
</dbReference>
<organism evidence="1 2">
    <name type="scientific">Eumeta variegata</name>
    <name type="common">Bagworm moth</name>
    <name type="synonym">Eumeta japonica</name>
    <dbReference type="NCBI Taxonomy" id="151549"/>
    <lineage>
        <taxon>Eukaryota</taxon>
        <taxon>Metazoa</taxon>
        <taxon>Ecdysozoa</taxon>
        <taxon>Arthropoda</taxon>
        <taxon>Hexapoda</taxon>
        <taxon>Insecta</taxon>
        <taxon>Pterygota</taxon>
        <taxon>Neoptera</taxon>
        <taxon>Endopterygota</taxon>
        <taxon>Lepidoptera</taxon>
        <taxon>Glossata</taxon>
        <taxon>Ditrysia</taxon>
        <taxon>Tineoidea</taxon>
        <taxon>Psychidae</taxon>
        <taxon>Oiketicinae</taxon>
        <taxon>Eumeta</taxon>
    </lineage>
</organism>